<evidence type="ECO:0000313" key="4">
    <source>
        <dbReference type="EMBL" id="MBG6122216.1"/>
    </source>
</evidence>
<accession>A0A931E2W3</accession>
<feature type="compositionally biased region" description="Low complexity" evidence="3">
    <location>
        <begin position="125"/>
        <end position="138"/>
    </location>
</feature>
<dbReference type="InterPro" id="IPR012340">
    <property type="entry name" value="NA-bd_OB-fold"/>
</dbReference>
<dbReference type="EMBL" id="JADOUE010000001">
    <property type="protein sequence ID" value="MBG6122216.1"/>
    <property type="molecule type" value="Genomic_DNA"/>
</dbReference>
<protein>
    <submittedName>
        <fullName evidence="4">Single-strand DNA-binding protein</fullName>
    </submittedName>
</protein>
<feature type="compositionally biased region" description="Low complexity" evidence="3">
    <location>
        <begin position="177"/>
        <end position="186"/>
    </location>
</feature>
<reference evidence="4" key="1">
    <citation type="submission" date="2020-11" db="EMBL/GenBank/DDBJ databases">
        <title>Sequencing the genomes of 1000 actinobacteria strains.</title>
        <authorList>
            <person name="Klenk H.-P."/>
        </authorList>
    </citation>
    <scope>NUCLEOTIDE SEQUENCE</scope>
    <source>
        <strain evidence="4">DSM 45632</strain>
    </source>
</reference>
<name>A0A931E2W3_9CORY</name>
<dbReference type="GO" id="GO:0003697">
    <property type="term" value="F:single-stranded DNA binding"/>
    <property type="evidence" value="ECO:0007669"/>
    <property type="project" value="InterPro"/>
</dbReference>
<dbReference type="SUPFAM" id="SSF50249">
    <property type="entry name" value="Nucleic acid-binding proteins"/>
    <property type="match status" value="1"/>
</dbReference>
<keyword evidence="5" id="KW-1185">Reference proteome</keyword>
<dbReference type="Proteomes" id="UP000658613">
    <property type="component" value="Unassembled WGS sequence"/>
</dbReference>
<feature type="compositionally biased region" description="Acidic residues" evidence="3">
    <location>
        <begin position="187"/>
        <end position="201"/>
    </location>
</feature>
<evidence type="ECO:0000256" key="3">
    <source>
        <dbReference type="SAM" id="MobiDB-lite"/>
    </source>
</evidence>
<dbReference type="Gene3D" id="2.40.50.140">
    <property type="entry name" value="Nucleic acid-binding proteins"/>
    <property type="match status" value="1"/>
</dbReference>
<sequence>MRVATSRRVMTNDLDPNGKPVWEDTDSLYLDVECWGQLAVNTHVSLKKGLPVIVVGRLVTEKWEETLENSKDVVFRYRTIMKANQVALELSRHQAAWKASNVQEHSLDELDAPRVKTADEIAEAENGAAATTADSSDSGQSHGEQAADHSSGASDGVIQRSMPLNRQQTAHLEDPNQQNAQRSQQQEDAEAAELSEDTVPY</sequence>
<dbReference type="InterPro" id="IPR000424">
    <property type="entry name" value="Primosome_PriB/ssb"/>
</dbReference>
<feature type="region of interest" description="Disordered" evidence="3">
    <location>
        <begin position="125"/>
        <end position="201"/>
    </location>
</feature>
<evidence type="ECO:0000313" key="5">
    <source>
        <dbReference type="Proteomes" id="UP000658613"/>
    </source>
</evidence>
<gene>
    <name evidence="4" type="ORF">IW254_001185</name>
</gene>
<dbReference type="CDD" id="cd04496">
    <property type="entry name" value="SSB_OBF"/>
    <property type="match status" value="1"/>
</dbReference>
<comment type="caution">
    <text evidence="4">The sequence shown here is derived from an EMBL/GenBank/DDBJ whole genome shotgun (WGS) entry which is preliminary data.</text>
</comment>
<dbReference type="PROSITE" id="PS50935">
    <property type="entry name" value="SSB"/>
    <property type="match status" value="1"/>
</dbReference>
<evidence type="ECO:0000256" key="2">
    <source>
        <dbReference type="PROSITE-ProRule" id="PRU00252"/>
    </source>
</evidence>
<organism evidence="4 5">
    <name type="scientific">Corynebacterium aquatimens</name>
    <dbReference type="NCBI Taxonomy" id="1190508"/>
    <lineage>
        <taxon>Bacteria</taxon>
        <taxon>Bacillati</taxon>
        <taxon>Actinomycetota</taxon>
        <taxon>Actinomycetes</taxon>
        <taxon>Mycobacteriales</taxon>
        <taxon>Corynebacteriaceae</taxon>
        <taxon>Corynebacterium</taxon>
    </lineage>
</organism>
<dbReference type="AlphaFoldDB" id="A0A931E2W3"/>
<dbReference type="Pfam" id="PF00436">
    <property type="entry name" value="SSB"/>
    <property type="match status" value="1"/>
</dbReference>
<evidence type="ECO:0000256" key="1">
    <source>
        <dbReference type="ARBA" id="ARBA00023125"/>
    </source>
</evidence>
<proteinExistence type="predicted"/>
<keyword evidence="1 2" id="KW-0238">DNA-binding</keyword>